<reference evidence="3" key="1">
    <citation type="journal article" date="2014" name="Proc. Natl. Acad. Sci. U.S.A.">
        <title>Extensive sampling of basidiomycete genomes demonstrates inadequacy of the white-rot/brown-rot paradigm for wood decay fungi.</title>
        <authorList>
            <person name="Riley R."/>
            <person name="Salamov A.A."/>
            <person name="Brown D.W."/>
            <person name="Nagy L.G."/>
            <person name="Floudas D."/>
            <person name="Held B.W."/>
            <person name="Levasseur A."/>
            <person name="Lombard V."/>
            <person name="Morin E."/>
            <person name="Otillar R."/>
            <person name="Lindquist E.A."/>
            <person name="Sun H."/>
            <person name="LaButti K.M."/>
            <person name="Schmutz J."/>
            <person name="Jabbour D."/>
            <person name="Luo H."/>
            <person name="Baker S.E."/>
            <person name="Pisabarro A.G."/>
            <person name="Walton J.D."/>
            <person name="Blanchette R.A."/>
            <person name="Henrissat B."/>
            <person name="Martin F."/>
            <person name="Cullen D."/>
            <person name="Hibbett D.S."/>
            <person name="Grigoriev I.V."/>
        </authorList>
    </citation>
    <scope>NUCLEOTIDE SEQUENCE [LARGE SCALE GENOMIC DNA]</scope>
    <source>
        <strain evidence="3">PC15</strain>
    </source>
</reference>
<evidence type="ECO:0000256" key="1">
    <source>
        <dbReference type="SAM" id="MobiDB-lite"/>
    </source>
</evidence>
<feature type="compositionally biased region" description="Basic and acidic residues" evidence="1">
    <location>
        <begin position="292"/>
        <end position="307"/>
    </location>
</feature>
<accession>A0A067NNH0</accession>
<evidence type="ECO:0000313" key="3">
    <source>
        <dbReference type="Proteomes" id="UP000027073"/>
    </source>
</evidence>
<sequence length="453" mass="50513">MNTSISGPSSVYTQAAQLPPDHQSSLGTSRSVPASRACTWPLRRSSNARAAVRGPYSVRQPFVMPTAKSIIDTRWPFATTQRPDTVFSDPESQPPLASRRRRATYADTSYPWMSQFSVKSRLEAIAERHRQARKPLAIPSITPDPRLNDVAVRQGRYRTQTGPPVAVRDITIQPPPFNNVSTSLPNEGADAGLVAIVSPEVAGYRAKSLQFIGELFTSPFTAAQDFVARHRSRSNTPVVPPPSVTVPVTIDPEAYDMEWYHEVKRQSQMQSRSDGGSHDDVDMEDDSTNIEGTDRKGKGRDRGARESTEEESEDEYKAEPQLVDDIEPQPFGEDIRDGYDVSHAMAQLCDLIQGLVETIRVDRHLLRQQLNDGFQRAAELVQQHLPRQQDLGPDHDAVPQPRRKKGRPKVTTNPKRRSADSTFLAVSLSYLRLAMRLIGAGGDRFRHRFASSL</sequence>
<dbReference type="AlphaFoldDB" id="A0A067NNH0"/>
<dbReference type="InParanoid" id="A0A067NNH0"/>
<feature type="compositionally biased region" description="Acidic residues" evidence="1">
    <location>
        <begin position="308"/>
        <end position="327"/>
    </location>
</feature>
<gene>
    <name evidence="2" type="ORF">PLEOSDRAFT_160286</name>
</gene>
<proteinExistence type="predicted"/>
<feature type="compositionally biased region" description="Polar residues" evidence="1">
    <location>
        <begin position="1"/>
        <end position="32"/>
    </location>
</feature>
<dbReference type="VEuPathDB" id="FungiDB:PLEOSDRAFT_160286"/>
<feature type="region of interest" description="Disordered" evidence="1">
    <location>
        <begin position="1"/>
        <end position="35"/>
    </location>
</feature>
<dbReference type="EMBL" id="KL198010">
    <property type="protein sequence ID" value="KDQ25657.1"/>
    <property type="molecule type" value="Genomic_DNA"/>
</dbReference>
<feature type="region of interest" description="Disordered" evidence="1">
    <location>
        <begin position="385"/>
        <end position="418"/>
    </location>
</feature>
<evidence type="ECO:0000313" key="2">
    <source>
        <dbReference type="EMBL" id="KDQ25657.1"/>
    </source>
</evidence>
<name>A0A067NNH0_PLEO1</name>
<protein>
    <submittedName>
        <fullName evidence="2">Uncharacterized protein</fullName>
    </submittedName>
</protein>
<feature type="region of interest" description="Disordered" evidence="1">
    <location>
        <begin position="81"/>
        <end position="102"/>
    </location>
</feature>
<organism evidence="2 3">
    <name type="scientific">Pleurotus ostreatus (strain PC15)</name>
    <name type="common">Oyster mushroom</name>
    <dbReference type="NCBI Taxonomy" id="1137138"/>
    <lineage>
        <taxon>Eukaryota</taxon>
        <taxon>Fungi</taxon>
        <taxon>Dikarya</taxon>
        <taxon>Basidiomycota</taxon>
        <taxon>Agaricomycotina</taxon>
        <taxon>Agaricomycetes</taxon>
        <taxon>Agaricomycetidae</taxon>
        <taxon>Agaricales</taxon>
        <taxon>Pleurotineae</taxon>
        <taxon>Pleurotaceae</taxon>
        <taxon>Pleurotus</taxon>
    </lineage>
</organism>
<dbReference type="HOGENOM" id="CLU_604275_0_0_1"/>
<dbReference type="Proteomes" id="UP000027073">
    <property type="component" value="Unassembled WGS sequence"/>
</dbReference>
<feature type="region of interest" description="Disordered" evidence="1">
    <location>
        <begin position="264"/>
        <end position="336"/>
    </location>
</feature>